<dbReference type="VEuPathDB" id="FungiDB:H257_03489"/>
<feature type="transmembrane region" description="Helical" evidence="6">
    <location>
        <begin position="78"/>
        <end position="97"/>
    </location>
</feature>
<comment type="subcellular location">
    <subcellularLocation>
        <location evidence="1">Membrane</location>
        <topology evidence="1">Multi-pass membrane protein</topology>
    </subcellularLocation>
</comment>
<keyword evidence="4 6" id="KW-0472">Membrane</keyword>
<dbReference type="GO" id="GO:0005249">
    <property type="term" value="F:voltage-gated potassium channel activity"/>
    <property type="evidence" value="ECO:0007669"/>
    <property type="project" value="InterPro"/>
</dbReference>
<reference evidence="8 9" key="1">
    <citation type="submission" date="2018-08" db="EMBL/GenBank/DDBJ databases">
        <title>Aphanomyces genome sequencing and annotation.</title>
        <authorList>
            <person name="Minardi D."/>
            <person name="Oidtmann B."/>
            <person name="Van Der Giezen M."/>
            <person name="Studholme D.J."/>
        </authorList>
    </citation>
    <scope>NUCLEOTIDE SEQUENCE [LARGE SCALE GENOMIC DNA]</scope>
    <source>
        <strain evidence="8 9">D2</strain>
    </source>
</reference>
<feature type="transmembrane region" description="Helical" evidence="6">
    <location>
        <begin position="274"/>
        <end position="299"/>
    </location>
</feature>
<organism evidence="8 9">
    <name type="scientific">Aphanomyces astaci</name>
    <name type="common">Crayfish plague agent</name>
    <dbReference type="NCBI Taxonomy" id="112090"/>
    <lineage>
        <taxon>Eukaryota</taxon>
        <taxon>Sar</taxon>
        <taxon>Stramenopiles</taxon>
        <taxon>Oomycota</taxon>
        <taxon>Saprolegniomycetes</taxon>
        <taxon>Saprolegniales</taxon>
        <taxon>Verrucalvaceae</taxon>
        <taxon>Aphanomyces</taxon>
    </lineage>
</organism>
<keyword evidence="3 6" id="KW-1133">Transmembrane helix</keyword>
<comment type="caution">
    <text evidence="8">The sequence shown here is derived from an EMBL/GenBank/DDBJ whole genome shotgun (WGS) entry which is preliminary data.</text>
</comment>
<dbReference type="Proteomes" id="UP000266643">
    <property type="component" value="Unassembled WGS sequence"/>
</dbReference>
<dbReference type="PANTHER" id="PTHR10217">
    <property type="entry name" value="VOLTAGE AND LIGAND GATED POTASSIUM CHANNEL"/>
    <property type="match status" value="1"/>
</dbReference>
<evidence type="ECO:0000256" key="3">
    <source>
        <dbReference type="ARBA" id="ARBA00022989"/>
    </source>
</evidence>
<gene>
    <name evidence="8" type="ORF">DYB30_000081</name>
</gene>
<feature type="transmembrane region" description="Helical" evidence="6">
    <location>
        <begin position="193"/>
        <end position="217"/>
    </location>
</feature>
<proteinExistence type="predicted"/>
<evidence type="ECO:0000256" key="5">
    <source>
        <dbReference type="SAM" id="MobiDB-lite"/>
    </source>
</evidence>
<accession>A0A397D4T0</accession>
<evidence type="ECO:0000259" key="7">
    <source>
        <dbReference type="Pfam" id="PF00520"/>
    </source>
</evidence>
<sequence length="311" mass="35757">MEQPTMRLIMRKASGDDEDSQLSRSSTDTPLMTRRAMNPPPPHGRRQATCQPKVPSRKYWPDLVLASAHLKATSKFRWFWDIYTMLLLCYTAVAVPFEIAFVQQDDVDALFIFDRCVDLSFCIDMVFNFITPYWDPHANAMVEELPLIIKQYLTIFRILRILRVIKLVRVFRASRIFSRWQAQLNIPMAIFKLAGHLATILLLAHWLGCLWGGVVHFEYHTDAQGNKLSWMSVYGIDNKGMQTQYVTSLYWAVVTILTIGYGDIPVVTLEEKGIAIVCMIAGCGTYSFGTVLMILLRLLNDTTKMRMRFLI</sequence>
<keyword evidence="2 6" id="KW-0812">Transmembrane</keyword>
<dbReference type="InterPro" id="IPR005821">
    <property type="entry name" value="Ion_trans_dom"/>
</dbReference>
<dbReference type="InterPro" id="IPR050818">
    <property type="entry name" value="KCNH_animal-type"/>
</dbReference>
<protein>
    <recommendedName>
        <fullName evidence="7">Ion transport domain-containing protein</fullName>
    </recommendedName>
</protein>
<dbReference type="InterPro" id="IPR003938">
    <property type="entry name" value="K_chnl_volt-dep_EAG/ELK/ERG"/>
</dbReference>
<dbReference type="Pfam" id="PF00520">
    <property type="entry name" value="Ion_trans"/>
    <property type="match status" value="1"/>
</dbReference>
<feature type="transmembrane region" description="Helical" evidence="6">
    <location>
        <begin position="249"/>
        <end position="268"/>
    </location>
</feature>
<dbReference type="EMBL" id="QUTD01006315">
    <property type="protein sequence ID" value="RHY56116.1"/>
    <property type="molecule type" value="Genomic_DNA"/>
</dbReference>
<evidence type="ECO:0000256" key="1">
    <source>
        <dbReference type="ARBA" id="ARBA00004141"/>
    </source>
</evidence>
<evidence type="ECO:0000313" key="8">
    <source>
        <dbReference type="EMBL" id="RHY56116.1"/>
    </source>
</evidence>
<evidence type="ECO:0000256" key="2">
    <source>
        <dbReference type="ARBA" id="ARBA00022692"/>
    </source>
</evidence>
<dbReference type="Gene3D" id="1.10.287.70">
    <property type="match status" value="1"/>
</dbReference>
<evidence type="ECO:0000313" key="9">
    <source>
        <dbReference type="Proteomes" id="UP000266643"/>
    </source>
</evidence>
<dbReference type="GO" id="GO:0005886">
    <property type="term" value="C:plasma membrane"/>
    <property type="evidence" value="ECO:0007669"/>
    <property type="project" value="TreeGrafter"/>
</dbReference>
<name>A0A397D4T0_APHAT</name>
<feature type="domain" description="Ion transport" evidence="7">
    <location>
        <begin position="79"/>
        <end position="288"/>
    </location>
</feature>
<dbReference type="PRINTS" id="PR01463">
    <property type="entry name" value="EAGCHANLFMLY"/>
</dbReference>
<dbReference type="SUPFAM" id="SSF81324">
    <property type="entry name" value="Voltage-gated potassium channels"/>
    <property type="match status" value="1"/>
</dbReference>
<evidence type="ECO:0000256" key="4">
    <source>
        <dbReference type="ARBA" id="ARBA00023136"/>
    </source>
</evidence>
<dbReference type="AlphaFoldDB" id="A0A397D4T0"/>
<evidence type="ECO:0000256" key="6">
    <source>
        <dbReference type="SAM" id="Phobius"/>
    </source>
</evidence>
<dbReference type="GO" id="GO:0042391">
    <property type="term" value="P:regulation of membrane potential"/>
    <property type="evidence" value="ECO:0007669"/>
    <property type="project" value="TreeGrafter"/>
</dbReference>
<feature type="region of interest" description="Disordered" evidence="5">
    <location>
        <begin position="11"/>
        <end position="50"/>
    </location>
</feature>
<dbReference type="PANTHER" id="PTHR10217:SF435">
    <property type="entry name" value="POTASSIUM VOLTAGE-GATED CHANNEL PROTEIN EAG"/>
    <property type="match status" value="1"/>
</dbReference>